<keyword evidence="7" id="KW-0067">ATP-binding</keyword>
<dbReference type="PANTHER" id="PTHR24421:SF10">
    <property type="entry name" value="NITRATE_NITRITE SENSOR PROTEIN NARQ"/>
    <property type="match status" value="1"/>
</dbReference>
<gene>
    <name evidence="12" type="ORF">HKK74_05545</name>
</gene>
<dbReference type="EC" id="2.7.13.3" evidence="2"/>
<dbReference type="SUPFAM" id="SSF55874">
    <property type="entry name" value="ATPase domain of HSP90 chaperone/DNA topoisomerase II/histidine kinase"/>
    <property type="match status" value="1"/>
</dbReference>
<evidence type="ECO:0000256" key="6">
    <source>
        <dbReference type="ARBA" id="ARBA00022777"/>
    </source>
</evidence>
<evidence type="ECO:0000256" key="1">
    <source>
        <dbReference type="ARBA" id="ARBA00000085"/>
    </source>
</evidence>
<keyword evidence="9" id="KW-0812">Transmembrane</keyword>
<keyword evidence="8" id="KW-0902">Two-component regulatory system</keyword>
<proteinExistence type="predicted"/>
<evidence type="ECO:0000256" key="8">
    <source>
        <dbReference type="ARBA" id="ARBA00023012"/>
    </source>
</evidence>
<organism evidence="12 13">
    <name type="scientific">Actinomadura alba</name>
    <dbReference type="NCBI Taxonomy" id="406431"/>
    <lineage>
        <taxon>Bacteria</taxon>
        <taxon>Bacillati</taxon>
        <taxon>Actinomycetota</taxon>
        <taxon>Actinomycetes</taxon>
        <taxon>Streptosporangiales</taxon>
        <taxon>Thermomonosporaceae</taxon>
        <taxon>Actinomadura</taxon>
    </lineage>
</organism>
<dbReference type="InterPro" id="IPR036890">
    <property type="entry name" value="HATPase_C_sf"/>
</dbReference>
<evidence type="ECO:0000256" key="4">
    <source>
        <dbReference type="ARBA" id="ARBA00022679"/>
    </source>
</evidence>
<evidence type="ECO:0000256" key="3">
    <source>
        <dbReference type="ARBA" id="ARBA00022553"/>
    </source>
</evidence>
<dbReference type="PANTHER" id="PTHR24421">
    <property type="entry name" value="NITRATE/NITRITE SENSOR PROTEIN NARX-RELATED"/>
    <property type="match status" value="1"/>
</dbReference>
<feature type="transmembrane region" description="Helical" evidence="9">
    <location>
        <begin position="45"/>
        <end position="60"/>
    </location>
</feature>
<evidence type="ECO:0000256" key="5">
    <source>
        <dbReference type="ARBA" id="ARBA00022741"/>
    </source>
</evidence>
<feature type="domain" description="Signal transduction histidine kinase subgroup 3 dimerisation and phosphoacceptor" evidence="11">
    <location>
        <begin position="173"/>
        <end position="238"/>
    </location>
</feature>
<dbReference type="Gene3D" id="3.30.565.10">
    <property type="entry name" value="Histidine kinase-like ATPase, C-terminal domain"/>
    <property type="match status" value="1"/>
</dbReference>
<feature type="transmembrane region" description="Helical" evidence="9">
    <location>
        <begin position="87"/>
        <end position="108"/>
    </location>
</feature>
<reference evidence="12 13" key="1">
    <citation type="submission" date="2020-06" db="EMBL/GenBank/DDBJ databases">
        <title>Actinomadura xiongansis sp. nov., isolated from soil of Baiyangdian.</title>
        <authorList>
            <person name="Zhang X."/>
        </authorList>
    </citation>
    <scope>NUCLEOTIDE SEQUENCE [LARGE SCALE GENOMIC DNA]</scope>
    <source>
        <strain evidence="12 13">HBUM206468</strain>
    </source>
</reference>
<keyword evidence="9" id="KW-1133">Transmembrane helix</keyword>
<evidence type="ECO:0000256" key="2">
    <source>
        <dbReference type="ARBA" id="ARBA00012438"/>
    </source>
</evidence>
<evidence type="ECO:0000313" key="13">
    <source>
        <dbReference type="Proteomes" id="UP000805614"/>
    </source>
</evidence>
<dbReference type="Pfam" id="PF02518">
    <property type="entry name" value="HATPase_c"/>
    <property type="match status" value="1"/>
</dbReference>
<dbReference type="InterPro" id="IPR003594">
    <property type="entry name" value="HATPase_dom"/>
</dbReference>
<dbReference type="GO" id="GO:0016301">
    <property type="term" value="F:kinase activity"/>
    <property type="evidence" value="ECO:0007669"/>
    <property type="project" value="UniProtKB-KW"/>
</dbReference>
<evidence type="ECO:0000256" key="7">
    <source>
        <dbReference type="ARBA" id="ARBA00022840"/>
    </source>
</evidence>
<accession>A0ABR7LJD3</accession>
<dbReference type="EMBL" id="JABVEC010000002">
    <property type="protein sequence ID" value="MBC6464962.1"/>
    <property type="molecule type" value="Genomic_DNA"/>
</dbReference>
<dbReference type="Proteomes" id="UP000805614">
    <property type="component" value="Unassembled WGS sequence"/>
</dbReference>
<comment type="catalytic activity">
    <reaction evidence="1">
        <text>ATP + protein L-histidine = ADP + protein N-phospho-L-histidine.</text>
        <dbReference type="EC" id="2.7.13.3"/>
    </reaction>
</comment>
<keyword evidence="3" id="KW-0597">Phosphoprotein</keyword>
<protein>
    <recommendedName>
        <fullName evidence="2">histidine kinase</fullName>
        <ecNumber evidence="2">2.7.13.3</ecNumber>
    </recommendedName>
</protein>
<dbReference type="CDD" id="cd16917">
    <property type="entry name" value="HATPase_UhpB-NarQ-NarX-like"/>
    <property type="match status" value="1"/>
</dbReference>
<dbReference type="InterPro" id="IPR011712">
    <property type="entry name" value="Sig_transdc_His_kin_sub3_dim/P"/>
</dbReference>
<sequence>MGSTGAERGVYGDEQIYDPTRLDLFAHLLLCAGPLILLARRRRPIVTLLAVSAITLLYYLRAYVYGPAFLSAAVAMTAAVTAGHRRFVWIATGAGLTGFFTLSARLGLPAEQAGVASDRVFPMERPTLLGTTFVVAWVLVVLTSAEIVRIRSEKTAQAERTRQEEGRRRASEERLRIARELHDVLAHNISMINVQAGVALHLMDDRPEQARTALAAIKEASKEALGEMRSVIGVLRQQGEDVAPRAPTVGLARLDELLERARAAGLDLHSEIGGTARPLPAGVDLAAFRIVQESLTNVTRHAGPMPVRTRVRITYGELDIEVEIEDEGKGAVLLPDDSGGSGLPGMRERALALGGGFSAGPLPGGGFRVFARLPFEEDE</sequence>
<feature type="domain" description="Histidine kinase/HSP90-like ATPase" evidence="10">
    <location>
        <begin position="286"/>
        <end position="376"/>
    </location>
</feature>
<evidence type="ECO:0000259" key="11">
    <source>
        <dbReference type="Pfam" id="PF07730"/>
    </source>
</evidence>
<keyword evidence="13" id="KW-1185">Reference proteome</keyword>
<evidence type="ECO:0000256" key="9">
    <source>
        <dbReference type="SAM" id="Phobius"/>
    </source>
</evidence>
<keyword evidence="9" id="KW-0472">Membrane</keyword>
<name>A0ABR7LJD3_9ACTN</name>
<evidence type="ECO:0000313" key="12">
    <source>
        <dbReference type="EMBL" id="MBC6464962.1"/>
    </source>
</evidence>
<evidence type="ECO:0000259" key="10">
    <source>
        <dbReference type="Pfam" id="PF02518"/>
    </source>
</evidence>
<dbReference type="Gene3D" id="1.20.5.1930">
    <property type="match status" value="1"/>
</dbReference>
<dbReference type="Pfam" id="PF07730">
    <property type="entry name" value="HisKA_3"/>
    <property type="match status" value="1"/>
</dbReference>
<dbReference type="InterPro" id="IPR050482">
    <property type="entry name" value="Sensor_HK_TwoCompSys"/>
</dbReference>
<keyword evidence="6 12" id="KW-0418">Kinase</keyword>
<keyword evidence="5" id="KW-0547">Nucleotide-binding</keyword>
<comment type="caution">
    <text evidence="12">The sequence shown here is derived from an EMBL/GenBank/DDBJ whole genome shotgun (WGS) entry which is preliminary data.</text>
</comment>
<keyword evidence="4" id="KW-0808">Transferase</keyword>
<feature type="transmembrane region" description="Helical" evidence="9">
    <location>
        <begin position="128"/>
        <end position="148"/>
    </location>
</feature>